<dbReference type="EMBL" id="JDRY01000022">
    <property type="protein sequence ID" value="KGN00313.1"/>
    <property type="molecule type" value="Genomic_DNA"/>
</dbReference>
<dbReference type="AlphaFoldDB" id="A0A0A0IH64"/>
<dbReference type="RefSeq" id="WP_039259219.1">
    <property type="nucleotide sequence ID" value="NZ_JDRY01000022.1"/>
</dbReference>
<reference evidence="1 2" key="1">
    <citation type="submission" date="2014-01" db="EMBL/GenBank/DDBJ databases">
        <title>Plasmidome dynamics in the species complex Clostridium novyi sensu lato converts strains of independent lineages into distinctly different pathogens.</title>
        <authorList>
            <person name="Skarin H."/>
            <person name="Segerman B."/>
        </authorList>
    </citation>
    <scope>NUCLEOTIDE SEQUENCE [LARGE SCALE GENOMIC DNA]</scope>
    <source>
        <strain evidence="1 2">DC5</strain>
    </source>
</reference>
<sequence length="137" mass="15498">MSQFEDFLMDSFEEVQAVEKKLEIGGKKRNMTFKALGANKADAIRKSCRKIKFIKGQKIVETDQDKYLETLIVETTTCPDLKNAELQSNWGVMGAVELLQAMKSKMTDGEYGEWSSVVSEINGYDKGMQELIEEAKN</sequence>
<accession>A0A0A0IH64</accession>
<dbReference type="Pfam" id="PF08890">
    <property type="entry name" value="Phage_TAC_5"/>
    <property type="match status" value="1"/>
</dbReference>
<evidence type="ECO:0000313" key="2">
    <source>
        <dbReference type="Proteomes" id="UP000030014"/>
    </source>
</evidence>
<dbReference type="Proteomes" id="UP000030014">
    <property type="component" value="Unassembled WGS sequence"/>
</dbReference>
<name>A0A0A0IH64_CLOBO</name>
<evidence type="ECO:0000313" key="1">
    <source>
        <dbReference type="EMBL" id="KGN00313.1"/>
    </source>
</evidence>
<dbReference type="InterPro" id="IPR014986">
    <property type="entry name" value="XkdN-like"/>
</dbReference>
<proteinExistence type="predicted"/>
<comment type="caution">
    <text evidence="1">The sequence shown here is derived from an EMBL/GenBank/DDBJ whole genome shotgun (WGS) entry which is preliminary data.</text>
</comment>
<protein>
    <submittedName>
        <fullName evidence="1">Phage XkdN-like protein</fullName>
    </submittedName>
</protein>
<gene>
    <name evidence="1" type="ORF">Z955_03780</name>
</gene>
<dbReference type="Gene3D" id="3.30.2220.30">
    <property type="match status" value="1"/>
</dbReference>
<organism evidence="1 2">
    <name type="scientific">Clostridium botulinum C/D str. DC5</name>
    <dbReference type="NCBI Taxonomy" id="1443128"/>
    <lineage>
        <taxon>Bacteria</taxon>
        <taxon>Bacillati</taxon>
        <taxon>Bacillota</taxon>
        <taxon>Clostridia</taxon>
        <taxon>Eubacteriales</taxon>
        <taxon>Clostridiaceae</taxon>
        <taxon>Clostridium</taxon>
    </lineage>
</organism>
<dbReference type="InterPro" id="IPR038559">
    <property type="entry name" value="XkdN-like_sf"/>
</dbReference>